<organism evidence="1 2">
    <name type="scientific">Nocardia goodfellowii</name>
    <dbReference type="NCBI Taxonomy" id="882446"/>
    <lineage>
        <taxon>Bacteria</taxon>
        <taxon>Bacillati</taxon>
        <taxon>Actinomycetota</taxon>
        <taxon>Actinomycetes</taxon>
        <taxon>Mycobacteriales</taxon>
        <taxon>Nocardiaceae</taxon>
        <taxon>Nocardia</taxon>
    </lineage>
</organism>
<gene>
    <name evidence="1" type="ORF">BJ987_000317</name>
</gene>
<evidence type="ECO:0000313" key="1">
    <source>
        <dbReference type="EMBL" id="MBP2187416.1"/>
    </source>
</evidence>
<dbReference type="RefSeq" id="WP_209884001.1">
    <property type="nucleotide sequence ID" value="NZ_JAGGMR010000001.1"/>
</dbReference>
<sequence>MRDNDPTPDELRATFETLLAAVCTGAAVPSDNPLDTETENALWSITHAYPDIPPSLLTTARTTFTGQLDGTNAAARKSARLRLFQSHGLTS</sequence>
<protein>
    <submittedName>
        <fullName evidence="1">Uncharacterized protein</fullName>
    </submittedName>
</protein>
<evidence type="ECO:0000313" key="2">
    <source>
        <dbReference type="Proteomes" id="UP001519325"/>
    </source>
</evidence>
<keyword evidence="2" id="KW-1185">Reference proteome</keyword>
<proteinExistence type="predicted"/>
<accession>A0ABS4Q6V4</accession>
<dbReference type="EMBL" id="JAGGMR010000001">
    <property type="protein sequence ID" value="MBP2187416.1"/>
    <property type="molecule type" value="Genomic_DNA"/>
</dbReference>
<comment type="caution">
    <text evidence="1">The sequence shown here is derived from an EMBL/GenBank/DDBJ whole genome shotgun (WGS) entry which is preliminary data.</text>
</comment>
<reference evidence="1 2" key="1">
    <citation type="submission" date="2021-03" db="EMBL/GenBank/DDBJ databases">
        <title>Sequencing the genomes of 1000 actinobacteria strains.</title>
        <authorList>
            <person name="Klenk H.-P."/>
        </authorList>
    </citation>
    <scope>NUCLEOTIDE SEQUENCE [LARGE SCALE GENOMIC DNA]</scope>
    <source>
        <strain evidence="1 2">DSM 45516</strain>
    </source>
</reference>
<dbReference type="Proteomes" id="UP001519325">
    <property type="component" value="Unassembled WGS sequence"/>
</dbReference>
<name>A0ABS4Q6V4_9NOCA</name>